<dbReference type="EMBL" id="VDCQ01000010">
    <property type="protein sequence ID" value="TNJ66516.1"/>
    <property type="molecule type" value="Genomic_DNA"/>
</dbReference>
<dbReference type="Gene3D" id="3.40.190.10">
    <property type="entry name" value="Periplasmic binding protein-like II"/>
    <property type="match status" value="2"/>
</dbReference>
<dbReference type="Proteomes" id="UP000307943">
    <property type="component" value="Unassembled WGS sequence"/>
</dbReference>
<sequence>MKRTWKAGAAVILAGSMLAACSAKDDGGKQAGTEKMPLRIFIDAQNNAMLPPEQDDFVKKTIEDKFNVKLQVEYMAPGDDYNKKINAYLTSNDPPDMWRDANGDGGQKYALDGLLGDMSKFVTPQLMPNYFKYWVDETTLQRYQVHNQFVRAPIPYNKEIYRSWYIRKDWLDKLNLQVPKTYDDYAKVLRAFTNDDPDGNGKKDTYGFSLSAGGDGIGLDWPEYRKNGLVFASFLENGVFKDMQTDPRMEGVLNDIGKLIGEGVVDPDWFLNKSTQHVDKAAQGKIGVVLGTTKDFAFDSNPQSLQSKSKAIFPNANWVPFTPFGDQPLQSGIAPANPFLFHKNIVEKNPDKVKRIVEILDWLASEEGFLLTHYGQDGKHYTRNGKTVTLKPEVIQDEIVKKGDWLTIWDFFTPNTPNTYGLTVVDPRQTDRDRDIMKTLAAIPTAPYVGTSLTPPAGFDLAAFRKRQRELQAKAVFEDKSGKNWPSYREELMTKYSGSKLFDAYAEQIKAAGVTK</sequence>
<dbReference type="OrthoDB" id="9787283at2"/>
<dbReference type="AlphaFoldDB" id="A0A5C4TD05"/>
<keyword evidence="3" id="KW-1185">Reference proteome</keyword>
<organism evidence="2 3">
    <name type="scientific">Paenibacillus hemerocallicola</name>
    <dbReference type="NCBI Taxonomy" id="1172614"/>
    <lineage>
        <taxon>Bacteria</taxon>
        <taxon>Bacillati</taxon>
        <taxon>Bacillota</taxon>
        <taxon>Bacilli</taxon>
        <taxon>Bacillales</taxon>
        <taxon>Paenibacillaceae</taxon>
        <taxon>Paenibacillus</taxon>
    </lineage>
</organism>
<dbReference type="InterPro" id="IPR050490">
    <property type="entry name" value="Bact_solute-bd_prot1"/>
</dbReference>
<protein>
    <submittedName>
        <fullName evidence="2">Extracellular solute-binding protein</fullName>
    </submittedName>
</protein>
<feature type="chain" id="PRO_5039143659" evidence="1">
    <location>
        <begin position="20"/>
        <end position="516"/>
    </location>
</feature>
<dbReference type="RefSeq" id="WP_139601980.1">
    <property type="nucleotide sequence ID" value="NZ_VDCQ01000010.1"/>
</dbReference>
<accession>A0A5C4TD05</accession>
<dbReference type="PROSITE" id="PS51257">
    <property type="entry name" value="PROKAR_LIPOPROTEIN"/>
    <property type="match status" value="1"/>
</dbReference>
<dbReference type="PANTHER" id="PTHR43649:SF12">
    <property type="entry name" value="DIACETYLCHITOBIOSE BINDING PROTEIN DASA"/>
    <property type="match status" value="1"/>
</dbReference>
<dbReference type="InterPro" id="IPR006059">
    <property type="entry name" value="SBP"/>
</dbReference>
<dbReference type="SUPFAM" id="SSF53850">
    <property type="entry name" value="Periplasmic binding protein-like II"/>
    <property type="match status" value="1"/>
</dbReference>
<dbReference type="Pfam" id="PF13416">
    <property type="entry name" value="SBP_bac_8"/>
    <property type="match status" value="1"/>
</dbReference>
<dbReference type="PANTHER" id="PTHR43649">
    <property type="entry name" value="ARABINOSE-BINDING PROTEIN-RELATED"/>
    <property type="match status" value="1"/>
</dbReference>
<keyword evidence="1" id="KW-0732">Signal</keyword>
<comment type="caution">
    <text evidence="2">The sequence shown here is derived from an EMBL/GenBank/DDBJ whole genome shotgun (WGS) entry which is preliminary data.</text>
</comment>
<reference evidence="2 3" key="1">
    <citation type="submission" date="2019-05" db="EMBL/GenBank/DDBJ databases">
        <title>We sequenced the genome of Paenibacillus hemerocallicola KCTC 33185 for further insight into its adaptation and study the phylogeny of Paenibacillus.</title>
        <authorList>
            <person name="Narsing Rao M.P."/>
        </authorList>
    </citation>
    <scope>NUCLEOTIDE SEQUENCE [LARGE SCALE GENOMIC DNA]</scope>
    <source>
        <strain evidence="2 3">KCTC 33185</strain>
    </source>
</reference>
<gene>
    <name evidence="2" type="ORF">FE784_09625</name>
</gene>
<name>A0A5C4TD05_9BACL</name>
<evidence type="ECO:0000256" key="1">
    <source>
        <dbReference type="SAM" id="SignalP"/>
    </source>
</evidence>
<evidence type="ECO:0000313" key="2">
    <source>
        <dbReference type="EMBL" id="TNJ66516.1"/>
    </source>
</evidence>
<evidence type="ECO:0000313" key="3">
    <source>
        <dbReference type="Proteomes" id="UP000307943"/>
    </source>
</evidence>
<proteinExistence type="predicted"/>
<feature type="signal peptide" evidence="1">
    <location>
        <begin position="1"/>
        <end position="19"/>
    </location>
</feature>